<reference evidence="3" key="2">
    <citation type="journal article" date="2017" name="J. Anim. Genet.">
        <title>Multiple reference genome sequences of hot pepper reveal the massive evolution of plant disease resistance genes by retroduplication.</title>
        <authorList>
            <person name="Kim S."/>
            <person name="Park J."/>
            <person name="Yeom S.-I."/>
            <person name="Kim Y.-M."/>
            <person name="Seo E."/>
            <person name="Kim K.-T."/>
            <person name="Kim M.-S."/>
            <person name="Lee J.M."/>
            <person name="Cheong K."/>
            <person name="Shin H.-S."/>
            <person name="Kim S.-B."/>
            <person name="Han K."/>
            <person name="Lee J."/>
            <person name="Park M."/>
            <person name="Lee H.-A."/>
            <person name="Lee H.-Y."/>
            <person name="Lee Y."/>
            <person name="Oh S."/>
            <person name="Lee J.H."/>
            <person name="Choi E."/>
            <person name="Choi E."/>
            <person name="Lee S.E."/>
            <person name="Jeon J."/>
            <person name="Kim H."/>
            <person name="Choi G."/>
            <person name="Song H."/>
            <person name="Lee J."/>
            <person name="Lee S.-C."/>
            <person name="Kwon J.-K."/>
            <person name="Lee H.-Y."/>
            <person name="Koo N."/>
            <person name="Hong Y."/>
            <person name="Kim R.W."/>
            <person name="Kang W.-H."/>
            <person name="Huh J.H."/>
            <person name="Kang B.-C."/>
            <person name="Yang T.-J."/>
            <person name="Lee Y.-H."/>
            <person name="Bennetzen J.L."/>
            <person name="Choi D."/>
        </authorList>
    </citation>
    <scope>NUCLEOTIDE SEQUENCE [LARGE SCALE GENOMIC DNA]</scope>
    <source>
        <strain evidence="3">cv. PBC81</strain>
    </source>
</reference>
<feature type="compositionally biased region" description="Acidic residues" evidence="1">
    <location>
        <begin position="47"/>
        <end position="57"/>
    </location>
</feature>
<dbReference type="AlphaFoldDB" id="A0A2G2W0N9"/>
<accession>A0A2G2W0N9</accession>
<feature type="region of interest" description="Disordered" evidence="1">
    <location>
        <begin position="1"/>
        <end position="71"/>
    </location>
</feature>
<reference evidence="2 3" key="1">
    <citation type="journal article" date="2017" name="Genome Biol.">
        <title>New reference genome sequences of hot pepper reveal the massive evolution of plant disease-resistance genes by retroduplication.</title>
        <authorList>
            <person name="Kim S."/>
            <person name="Park J."/>
            <person name="Yeom S.I."/>
            <person name="Kim Y.M."/>
            <person name="Seo E."/>
            <person name="Kim K.T."/>
            <person name="Kim M.S."/>
            <person name="Lee J.M."/>
            <person name="Cheong K."/>
            <person name="Shin H.S."/>
            <person name="Kim S.B."/>
            <person name="Han K."/>
            <person name="Lee J."/>
            <person name="Park M."/>
            <person name="Lee H.A."/>
            <person name="Lee H.Y."/>
            <person name="Lee Y."/>
            <person name="Oh S."/>
            <person name="Lee J.H."/>
            <person name="Choi E."/>
            <person name="Choi E."/>
            <person name="Lee S.E."/>
            <person name="Jeon J."/>
            <person name="Kim H."/>
            <person name="Choi G."/>
            <person name="Song H."/>
            <person name="Lee J."/>
            <person name="Lee S.C."/>
            <person name="Kwon J.K."/>
            <person name="Lee H.Y."/>
            <person name="Koo N."/>
            <person name="Hong Y."/>
            <person name="Kim R.W."/>
            <person name="Kang W.H."/>
            <person name="Huh J.H."/>
            <person name="Kang B.C."/>
            <person name="Yang T.J."/>
            <person name="Lee Y.H."/>
            <person name="Bennetzen J.L."/>
            <person name="Choi D."/>
        </authorList>
    </citation>
    <scope>NUCLEOTIDE SEQUENCE [LARGE SCALE GENOMIC DNA]</scope>
    <source>
        <strain evidence="3">cv. PBC81</strain>
    </source>
</reference>
<sequence>MNEMDEAMQNSQIGSEDDQTTTNHDFGSTSMGCTQEFTQTSENLNTEMEDNELDDTNNEVNGNDPKDASTGCEMTIQHDELSKKEKRKIITKLCGTVLASCSDLLNFHLVLSLTFSLYLRHEANFIQKIIEEDINSWLQLD</sequence>
<evidence type="ECO:0000313" key="2">
    <source>
        <dbReference type="EMBL" id="PHT38796.1"/>
    </source>
</evidence>
<evidence type="ECO:0000256" key="1">
    <source>
        <dbReference type="SAM" id="MobiDB-lite"/>
    </source>
</evidence>
<name>A0A2G2W0N9_CAPBA</name>
<dbReference type="OrthoDB" id="1300756at2759"/>
<protein>
    <submittedName>
        <fullName evidence="2">Uncharacterized protein</fullName>
    </submittedName>
</protein>
<organism evidence="2 3">
    <name type="scientific">Capsicum baccatum</name>
    <name type="common">Peruvian pepper</name>
    <dbReference type="NCBI Taxonomy" id="33114"/>
    <lineage>
        <taxon>Eukaryota</taxon>
        <taxon>Viridiplantae</taxon>
        <taxon>Streptophyta</taxon>
        <taxon>Embryophyta</taxon>
        <taxon>Tracheophyta</taxon>
        <taxon>Spermatophyta</taxon>
        <taxon>Magnoliopsida</taxon>
        <taxon>eudicotyledons</taxon>
        <taxon>Gunneridae</taxon>
        <taxon>Pentapetalae</taxon>
        <taxon>asterids</taxon>
        <taxon>lamiids</taxon>
        <taxon>Solanales</taxon>
        <taxon>Solanaceae</taxon>
        <taxon>Solanoideae</taxon>
        <taxon>Capsiceae</taxon>
        <taxon>Capsicum</taxon>
    </lineage>
</organism>
<evidence type="ECO:0000313" key="3">
    <source>
        <dbReference type="Proteomes" id="UP000224567"/>
    </source>
</evidence>
<proteinExistence type="predicted"/>
<keyword evidence="3" id="KW-1185">Reference proteome</keyword>
<comment type="caution">
    <text evidence="2">The sequence shown here is derived from an EMBL/GenBank/DDBJ whole genome shotgun (WGS) entry which is preliminary data.</text>
</comment>
<dbReference type="Proteomes" id="UP000224567">
    <property type="component" value="Unassembled WGS sequence"/>
</dbReference>
<dbReference type="EMBL" id="MLFT02000009">
    <property type="protein sequence ID" value="PHT38796.1"/>
    <property type="molecule type" value="Genomic_DNA"/>
</dbReference>
<gene>
    <name evidence="2" type="ORF">CQW23_22369</name>
</gene>
<feature type="compositionally biased region" description="Polar residues" evidence="1">
    <location>
        <begin position="8"/>
        <end position="46"/>
    </location>
</feature>